<dbReference type="InterPro" id="IPR036673">
    <property type="entry name" value="Cyanovirin-N_sf"/>
</dbReference>
<reference evidence="3" key="1">
    <citation type="journal article" date="2016" name="Genome Announc.">
        <title>Draft genome sequences of fungus Aspergillus calidoustus.</title>
        <authorList>
            <person name="Horn F."/>
            <person name="Linde J."/>
            <person name="Mattern D.J."/>
            <person name="Walther G."/>
            <person name="Guthke R."/>
            <person name="Scherlach K."/>
            <person name="Martin K."/>
            <person name="Brakhage A.A."/>
            <person name="Petzke L."/>
            <person name="Valiante V."/>
        </authorList>
    </citation>
    <scope>NUCLEOTIDE SEQUENCE [LARGE SCALE GENOMIC DNA]</scope>
    <source>
        <strain evidence="3">SF006504</strain>
    </source>
</reference>
<dbReference type="Proteomes" id="UP000054771">
    <property type="component" value="Unassembled WGS sequence"/>
</dbReference>
<name>A0A0U5GPD2_ASPCI</name>
<sequence>MPFSYTSKNVHLRPDGKELYLCATCKTDNDDWVYSEIRLDDKLNVLPDDTVFIDDPMSGFDLFPDQPKPFAISGRSLTALTFCLEFYFSNYNGRLEFDAPHDDVRGRMVKYTLTDDAVLRGLVVGKDGRLHYRGLSITDPVEYGFFDPRGPFFRFLEDIPLLGYYIAGIDAMAGDEDEAKHAAAECTYSTMVLAASIAGGTLGGPLGAALGSSIATVAGKYVEAAIAETIEDPTLRAPLTGVSIYNILVSEVFIIAGVGIGEISSQFGQLLTDELTEEGFSELFSKMAGQLGKKGLKKLTKEELKLIVDTVIKAVQEGHDSDWVAKQLGFQPPVRLPSPIENHSGPPGHDPWKIGRI</sequence>
<evidence type="ECO:0000313" key="3">
    <source>
        <dbReference type="Proteomes" id="UP000054771"/>
    </source>
</evidence>
<dbReference type="OrthoDB" id="4474847at2759"/>
<dbReference type="PANTHER" id="PTHR42076">
    <property type="entry name" value="CYANOVIRIN-N HOMOLOG"/>
    <property type="match status" value="1"/>
</dbReference>
<dbReference type="EMBL" id="CDMC01000006">
    <property type="protein sequence ID" value="CEN61007.1"/>
    <property type="molecule type" value="Genomic_DNA"/>
</dbReference>
<keyword evidence="3" id="KW-1185">Reference proteome</keyword>
<dbReference type="AlphaFoldDB" id="A0A0U5GPD2"/>
<dbReference type="PANTHER" id="PTHR42076:SF1">
    <property type="entry name" value="CYANOVIRIN-N DOMAIN-CONTAINING PROTEIN"/>
    <property type="match status" value="1"/>
</dbReference>
<accession>A0A0U5GPD2</accession>
<evidence type="ECO:0008006" key="4">
    <source>
        <dbReference type="Google" id="ProtNLM"/>
    </source>
</evidence>
<dbReference type="STRING" id="454130.A0A0U5GPD2"/>
<dbReference type="SUPFAM" id="SSF51322">
    <property type="entry name" value="Cyanovirin-N"/>
    <property type="match status" value="1"/>
</dbReference>
<feature type="region of interest" description="Disordered" evidence="1">
    <location>
        <begin position="336"/>
        <end position="357"/>
    </location>
</feature>
<dbReference type="OMA" id="AECTYST"/>
<evidence type="ECO:0000313" key="2">
    <source>
        <dbReference type="EMBL" id="CEN61007.1"/>
    </source>
</evidence>
<gene>
    <name evidence="2" type="ORF">ASPCAL07676</name>
</gene>
<organism evidence="2 3">
    <name type="scientific">Aspergillus calidoustus</name>
    <dbReference type="NCBI Taxonomy" id="454130"/>
    <lineage>
        <taxon>Eukaryota</taxon>
        <taxon>Fungi</taxon>
        <taxon>Dikarya</taxon>
        <taxon>Ascomycota</taxon>
        <taxon>Pezizomycotina</taxon>
        <taxon>Eurotiomycetes</taxon>
        <taxon>Eurotiomycetidae</taxon>
        <taxon>Eurotiales</taxon>
        <taxon>Aspergillaceae</taxon>
        <taxon>Aspergillus</taxon>
        <taxon>Aspergillus subgen. Nidulantes</taxon>
    </lineage>
</organism>
<evidence type="ECO:0000256" key="1">
    <source>
        <dbReference type="SAM" id="MobiDB-lite"/>
    </source>
</evidence>
<proteinExistence type="predicted"/>
<dbReference type="Gene3D" id="2.30.60.10">
    <property type="entry name" value="Cyanovirin-N"/>
    <property type="match status" value="1"/>
</dbReference>
<protein>
    <recommendedName>
        <fullName evidence="4">Cyanovirin-N domain-containing protein</fullName>
    </recommendedName>
</protein>